<feature type="domain" description="Type I restriction modification DNA specificity" evidence="4">
    <location>
        <begin position="221"/>
        <end position="384"/>
    </location>
</feature>
<evidence type="ECO:0000313" key="6">
    <source>
        <dbReference type="Proteomes" id="UP001396646"/>
    </source>
</evidence>
<keyword evidence="5" id="KW-0540">Nuclease</keyword>
<reference evidence="5 6" key="1">
    <citation type="submission" date="2024-04" db="EMBL/GenBank/DDBJ databases">
        <title>Methanococcoides sp. LMO-2.</title>
        <authorList>
            <person name="Liang L."/>
        </authorList>
    </citation>
    <scope>NUCLEOTIDE SEQUENCE [LARGE SCALE GENOMIC DNA]</scope>
    <source>
        <strain evidence="5 6">LMO-2</strain>
    </source>
</reference>
<proteinExistence type="inferred from homology"/>
<dbReference type="InterPro" id="IPR044946">
    <property type="entry name" value="Restrct_endonuc_typeI_TRD_sf"/>
</dbReference>
<dbReference type="EMBL" id="JBCAUS010000009">
    <property type="protein sequence ID" value="MEL4306454.1"/>
    <property type="molecule type" value="Genomic_DNA"/>
</dbReference>
<keyword evidence="3" id="KW-0238">DNA-binding</keyword>
<gene>
    <name evidence="5" type="ORF">WOA13_11560</name>
</gene>
<evidence type="ECO:0000259" key="4">
    <source>
        <dbReference type="Pfam" id="PF01420"/>
    </source>
</evidence>
<dbReference type="Gene3D" id="3.90.220.20">
    <property type="entry name" value="DNA methylase specificity domains"/>
    <property type="match status" value="2"/>
</dbReference>
<evidence type="ECO:0000256" key="3">
    <source>
        <dbReference type="ARBA" id="ARBA00023125"/>
    </source>
</evidence>
<dbReference type="InterPro" id="IPR000055">
    <property type="entry name" value="Restrct_endonuc_typeI_TRD"/>
</dbReference>
<dbReference type="Pfam" id="PF01420">
    <property type="entry name" value="Methylase_S"/>
    <property type="match status" value="2"/>
</dbReference>
<dbReference type="Proteomes" id="UP001396646">
    <property type="component" value="Unassembled WGS sequence"/>
</dbReference>
<keyword evidence="5" id="KW-0255">Endonuclease</keyword>
<name>A0ABU9KVM2_9EURY</name>
<evidence type="ECO:0000313" key="5">
    <source>
        <dbReference type="EMBL" id="MEL4306454.1"/>
    </source>
</evidence>
<keyword evidence="2" id="KW-0680">Restriction system</keyword>
<dbReference type="PANTHER" id="PTHR30408:SF13">
    <property type="entry name" value="TYPE I RESTRICTION ENZYME HINDI SPECIFICITY SUBUNIT"/>
    <property type="match status" value="1"/>
</dbReference>
<organism evidence="5 6">
    <name type="scientific">Methanococcoides cohabitans</name>
    <dbReference type="NCBI Taxonomy" id="3136559"/>
    <lineage>
        <taxon>Archaea</taxon>
        <taxon>Methanobacteriati</taxon>
        <taxon>Methanobacteriota</taxon>
        <taxon>Stenosarchaea group</taxon>
        <taxon>Methanomicrobia</taxon>
        <taxon>Methanosarcinales</taxon>
        <taxon>Methanosarcinaceae</taxon>
        <taxon>Methanococcoides</taxon>
    </lineage>
</organism>
<comment type="caution">
    <text evidence="5">The sequence shown here is derived from an EMBL/GenBank/DDBJ whole genome shotgun (WGS) entry which is preliminary data.</text>
</comment>
<dbReference type="InterPro" id="IPR052021">
    <property type="entry name" value="Type-I_RS_S_subunit"/>
</dbReference>
<dbReference type="GO" id="GO:0016787">
    <property type="term" value="F:hydrolase activity"/>
    <property type="evidence" value="ECO:0007669"/>
    <property type="project" value="UniProtKB-KW"/>
</dbReference>
<dbReference type="EC" id="3.1.21.-" evidence="5"/>
<dbReference type="PANTHER" id="PTHR30408">
    <property type="entry name" value="TYPE-1 RESTRICTION ENZYME ECOKI SPECIFICITY PROTEIN"/>
    <property type="match status" value="1"/>
</dbReference>
<feature type="domain" description="Type I restriction modification DNA specificity" evidence="4">
    <location>
        <begin position="6"/>
        <end position="180"/>
    </location>
</feature>
<keyword evidence="6" id="KW-1185">Reference proteome</keyword>
<dbReference type="CDD" id="cd17496">
    <property type="entry name" value="RMtype1_S_BliBORF2384P-TRD1-CR1_like"/>
    <property type="match status" value="1"/>
</dbReference>
<dbReference type="GO" id="GO:0004519">
    <property type="term" value="F:endonuclease activity"/>
    <property type="evidence" value="ECO:0007669"/>
    <property type="project" value="UniProtKB-KW"/>
</dbReference>
<sequence>MSKFYWETKPLKELCSSIGDGIHATPIYVDKSEYFFINGNNLKDGFITITENTKQVSREEFKKYYVELDESTLLMSINGTLGSLALFRGEQVILGKSAAYINCKSIDRKFCYYYLQLDYVQKKMWNEATGSTIKNLSLDSLKNLPIPIPKLETQQRIAAVLSALDTKIELNNRINAELEAMAKTLYDYWFVQFDFPNEKSKPYKSSGGKMMWDSDLKRVIPEGWKAKPLKKMATIVMGQSPKSESYNQNNHGIPLINGAADYVDGSLLANTFTTSPTRLCKKDDLVFCIRATIGNLTFAEDEFCLGRGVAAVRPNLDIYSELVYYTLLNEIERFKKQASGSIIVGIKKEDLTDSNIVEPSNEIVEKFHSIVSPIFKKQRLNKIENKNLSELRDCLLPMLMNGQVKVK</sequence>
<protein>
    <submittedName>
        <fullName evidence="5">Restriction endonuclease subunit S</fullName>
        <ecNumber evidence="5">3.1.21.-</ecNumber>
    </submittedName>
</protein>
<dbReference type="SUPFAM" id="SSF116734">
    <property type="entry name" value="DNA methylase specificity domain"/>
    <property type="match status" value="2"/>
</dbReference>
<accession>A0ABU9KVM2</accession>
<keyword evidence="5" id="KW-0378">Hydrolase</keyword>
<evidence type="ECO:0000256" key="1">
    <source>
        <dbReference type="ARBA" id="ARBA00010923"/>
    </source>
</evidence>
<dbReference type="RefSeq" id="WP_342128056.1">
    <property type="nucleotide sequence ID" value="NZ_JBCAUS010000009.1"/>
</dbReference>
<comment type="similarity">
    <text evidence="1">Belongs to the type-I restriction system S methylase family.</text>
</comment>
<evidence type="ECO:0000256" key="2">
    <source>
        <dbReference type="ARBA" id="ARBA00022747"/>
    </source>
</evidence>